<dbReference type="OrthoDB" id="3837991at2"/>
<keyword evidence="1" id="KW-1133">Transmembrane helix</keyword>
<evidence type="ECO:0000256" key="1">
    <source>
        <dbReference type="SAM" id="Phobius"/>
    </source>
</evidence>
<organism evidence="2 3">
    <name type="scientific">Microlunatus soli</name>
    <dbReference type="NCBI Taxonomy" id="630515"/>
    <lineage>
        <taxon>Bacteria</taxon>
        <taxon>Bacillati</taxon>
        <taxon>Actinomycetota</taxon>
        <taxon>Actinomycetes</taxon>
        <taxon>Propionibacteriales</taxon>
        <taxon>Propionibacteriaceae</taxon>
        <taxon>Microlunatus</taxon>
    </lineage>
</organism>
<keyword evidence="1" id="KW-0472">Membrane</keyword>
<accession>A0A1H1Z7M9</accession>
<dbReference type="STRING" id="630515.SAMN04489812_5040"/>
<keyword evidence="1" id="KW-0812">Transmembrane</keyword>
<dbReference type="AlphaFoldDB" id="A0A1H1Z7M9"/>
<dbReference type="EMBL" id="LT629772">
    <property type="protein sequence ID" value="SDT29708.1"/>
    <property type="molecule type" value="Genomic_DNA"/>
</dbReference>
<dbReference type="RefSeq" id="WP_091528691.1">
    <property type="nucleotide sequence ID" value="NZ_LT629772.1"/>
</dbReference>
<dbReference type="Proteomes" id="UP000199103">
    <property type="component" value="Chromosome I"/>
</dbReference>
<keyword evidence="3" id="KW-1185">Reference proteome</keyword>
<reference evidence="2 3" key="1">
    <citation type="submission" date="2016-10" db="EMBL/GenBank/DDBJ databases">
        <authorList>
            <person name="de Groot N.N."/>
        </authorList>
    </citation>
    <scope>NUCLEOTIDE SEQUENCE [LARGE SCALE GENOMIC DNA]</scope>
    <source>
        <strain evidence="2 3">DSM 21800</strain>
    </source>
</reference>
<evidence type="ECO:0000313" key="2">
    <source>
        <dbReference type="EMBL" id="SDT29708.1"/>
    </source>
</evidence>
<feature type="transmembrane region" description="Helical" evidence="1">
    <location>
        <begin position="7"/>
        <end position="27"/>
    </location>
</feature>
<name>A0A1H1Z7M9_9ACTN</name>
<feature type="transmembrane region" description="Helical" evidence="1">
    <location>
        <begin position="33"/>
        <end position="54"/>
    </location>
</feature>
<proteinExistence type="predicted"/>
<evidence type="ECO:0000313" key="3">
    <source>
        <dbReference type="Proteomes" id="UP000199103"/>
    </source>
</evidence>
<evidence type="ECO:0008006" key="4">
    <source>
        <dbReference type="Google" id="ProtNLM"/>
    </source>
</evidence>
<gene>
    <name evidence="2" type="ORF">SAMN04489812_5040</name>
</gene>
<sequence>MLTPRARLLVGGLTGLIGLVAMVRLVGAGFPGSMLFAEIFVALAMVPWVVYSAVRAHHGDLDVRTVLPVAVIAAAGFLLVWWATIGPVLALGCSLAAFVIIWLHDLPPKKPKAERLVKIDELTDSHR</sequence>
<feature type="transmembrane region" description="Helical" evidence="1">
    <location>
        <begin position="89"/>
        <end position="106"/>
    </location>
</feature>
<protein>
    <recommendedName>
        <fullName evidence="4">Low temperature requirement A protein (LtrA)</fullName>
    </recommendedName>
</protein>